<dbReference type="SFLD" id="SFLDS00003">
    <property type="entry name" value="Haloacid_Dehalogenase"/>
    <property type="match status" value="1"/>
</dbReference>
<dbReference type="EMBL" id="BAAABX010000088">
    <property type="protein sequence ID" value="GAA0437012.1"/>
    <property type="molecule type" value="Genomic_DNA"/>
</dbReference>
<dbReference type="Gene3D" id="3.40.50.1000">
    <property type="entry name" value="HAD superfamily/HAD-like"/>
    <property type="match status" value="1"/>
</dbReference>
<organism evidence="2 3">
    <name type="scientific">Streptomyces luteireticuli</name>
    <dbReference type="NCBI Taxonomy" id="173858"/>
    <lineage>
        <taxon>Bacteria</taxon>
        <taxon>Bacillati</taxon>
        <taxon>Actinomycetota</taxon>
        <taxon>Actinomycetes</taxon>
        <taxon>Kitasatosporales</taxon>
        <taxon>Streptomycetaceae</taxon>
        <taxon>Streptomyces</taxon>
    </lineage>
</organism>
<dbReference type="Pfam" id="PF00702">
    <property type="entry name" value="Hydrolase"/>
    <property type="match status" value="1"/>
</dbReference>
<dbReference type="InterPro" id="IPR036412">
    <property type="entry name" value="HAD-like_sf"/>
</dbReference>
<evidence type="ECO:0000313" key="3">
    <source>
        <dbReference type="Proteomes" id="UP001500879"/>
    </source>
</evidence>
<reference evidence="3" key="1">
    <citation type="journal article" date="2019" name="Int. J. Syst. Evol. Microbiol.">
        <title>The Global Catalogue of Microorganisms (GCM) 10K type strain sequencing project: providing services to taxonomists for standard genome sequencing and annotation.</title>
        <authorList>
            <consortium name="The Broad Institute Genomics Platform"/>
            <consortium name="The Broad Institute Genome Sequencing Center for Infectious Disease"/>
            <person name="Wu L."/>
            <person name="Ma J."/>
        </authorList>
    </citation>
    <scope>NUCLEOTIDE SEQUENCE [LARGE SCALE GENOMIC DNA]</scope>
    <source>
        <strain evidence="3">JCM 4788</strain>
    </source>
</reference>
<dbReference type="NCBIfam" id="TIGR01509">
    <property type="entry name" value="HAD-SF-IA-v3"/>
    <property type="match status" value="1"/>
</dbReference>
<dbReference type="GO" id="GO:0016787">
    <property type="term" value="F:hydrolase activity"/>
    <property type="evidence" value="ECO:0007669"/>
    <property type="project" value="UniProtKB-KW"/>
</dbReference>
<evidence type="ECO:0000313" key="2">
    <source>
        <dbReference type="EMBL" id="GAA0437012.1"/>
    </source>
</evidence>
<dbReference type="PRINTS" id="PR00413">
    <property type="entry name" value="HADHALOGNASE"/>
</dbReference>
<dbReference type="NCBIfam" id="TIGR01549">
    <property type="entry name" value="HAD-SF-IA-v1"/>
    <property type="match status" value="1"/>
</dbReference>
<dbReference type="InterPro" id="IPR023214">
    <property type="entry name" value="HAD_sf"/>
</dbReference>
<dbReference type="Proteomes" id="UP001500879">
    <property type="component" value="Unassembled WGS sequence"/>
</dbReference>
<feature type="region of interest" description="Disordered" evidence="1">
    <location>
        <begin position="254"/>
        <end position="274"/>
    </location>
</feature>
<protein>
    <submittedName>
        <fullName evidence="2">HAD-IA family hydrolase</fullName>
    </submittedName>
</protein>
<comment type="caution">
    <text evidence="2">The sequence shown here is derived from an EMBL/GenBank/DDBJ whole genome shotgun (WGS) entry which is preliminary data.</text>
</comment>
<keyword evidence="3" id="KW-1185">Reference proteome</keyword>
<accession>A0ABP3J166</accession>
<dbReference type="InterPro" id="IPR006439">
    <property type="entry name" value="HAD-SF_hydro_IA"/>
</dbReference>
<sequence>MQPRFGEPPGRLATVTVKGVLFDFSGTLFHIESPVSWLGAAVARCGLGGTLGEDELHRVAGELSTAGAQPGGAPPREVPAHLTEVWAQRDRSAAEHRAAYLGLAREVSLPAQELYEALYARHMEPAAWHPYPDAAAVLTALRGRGVRIAVVSNIGWDLRPVFRAHGLDEFVDAYVLSYEHGVQKPDARLFAAACREIGFPPGDVLMVGDSPEADGGAGRLGCAVHLVEPLPVTERREGLVAVLGLAGAGGQGARWAVGPGRRDPGMDDGTMRPS</sequence>
<dbReference type="PANTHER" id="PTHR46649">
    <property type="match status" value="1"/>
</dbReference>
<gene>
    <name evidence="2" type="ORF">GCM10010357_68050</name>
</gene>
<evidence type="ECO:0000256" key="1">
    <source>
        <dbReference type="SAM" id="MobiDB-lite"/>
    </source>
</evidence>
<proteinExistence type="predicted"/>
<keyword evidence="2" id="KW-0378">Hydrolase</keyword>
<dbReference type="SUPFAM" id="SSF56784">
    <property type="entry name" value="HAD-like"/>
    <property type="match status" value="1"/>
</dbReference>
<dbReference type="PANTHER" id="PTHR46649:SF4">
    <property type="entry name" value="HALOACID DEHALOGENASE-LIKE HYDROLASE (HAD) SUPERFAMILY PROTEIN"/>
    <property type="match status" value="1"/>
</dbReference>
<name>A0ABP3J166_9ACTN</name>
<dbReference type="SFLD" id="SFLDG01129">
    <property type="entry name" value="C1.5:_HAD__Beta-PGM__Phosphata"/>
    <property type="match status" value="1"/>
</dbReference>